<evidence type="ECO:0000256" key="1">
    <source>
        <dbReference type="SAM" id="Coils"/>
    </source>
</evidence>
<proteinExistence type="predicted"/>
<organism evidence="2">
    <name type="scientific">Siphoviridae sp. ctxMM9</name>
    <dbReference type="NCBI Taxonomy" id="2827973"/>
    <lineage>
        <taxon>Viruses</taxon>
        <taxon>Duplodnaviria</taxon>
        <taxon>Heunggongvirae</taxon>
        <taxon>Uroviricota</taxon>
        <taxon>Caudoviricetes</taxon>
    </lineage>
</organism>
<keyword evidence="1" id="KW-0175">Coiled coil</keyword>
<dbReference type="EMBL" id="BK032759">
    <property type="protein sequence ID" value="DAF58949.1"/>
    <property type="molecule type" value="Genomic_DNA"/>
</dbReference>
<protein>
    <submittedName>
        <fullName evidence="2">Uncharacterized protein</fullName>
    </submittedName>
</protein>
<name>A0A8S5T6H2_9CAUD</name>
<reference evidence="2" key="1">
    <citation type="journal article" date="2021" name="Proc. Natl. Acad. Sci. U.S.A.">
        <title>A Catalog of Tens of Thousands of Viruses from Human Metagenomes Reveals Hidden Associations with Chronic Diseases.</title>
        <authorList>
            <person name="Tisza M.J."/>
            <person name="Buck C.B."/>
        </authorList>
    </citation>
    <scope>NUCLEOTIDE SEQUENCE</scope>
    <source>
        <strain evidence="2">CtxMM9</strain>
    </source>
</reference>
<feature type="coiled-coil region" evidence="1">
    <location>
        <begin position="48"/>
        <end position="97"/>
    </location>
</feature>
<evidence type="ECO:0000313" key="2">
    <source>
        <dbReference type="EMBL" id="DAF58949.1"/>
    </source>
</evidence>
<accession>A0A8S5T6H2</accession>
<sequence length="125" mass="14690">MAELGAQFDVEGNIKNYEEMRKAWLDAYNAGVDAWNNSDQEEGAELAFKQVEKQYEEKTKALQKYEESLEKYEEAQNNILKQQNKVAEALLEQIQTKLEYTTELNETDLKLLEHYSKRYEDQLAD</sequence>